<accession>A0A5S9NY39</accession>
<keyword evidence="3 6" id="KW-0808">Transferase</keyword>
<comment type="catalytic activity">
    <reaction evidence="6">
        <text>5-carboxymethylaminomethyluridine(34) in tRNA(Leu) + S-adenosyl-L-methionine = 5-carboxymethylaminomethyl-2'-O-methyluridine(34) in tRNA(Leu) + S-adenosyl-L-homocysteine + H(+)</text>
        <dbReference type="Rhea" id="RHEA:43088"/>
        <dbReference type="Rhea" id="RHEA-COMP:10333"/>
        <dbReference type="Rhea" id="RHEA-COMP:10334"/>
        <dbReference type="ChEBI" id="CHEBI:15378"/>
        <dbReference type="ChEBI" id="CHEBI:57856"/>
        <dbReference type="ChEBI" id="CHEBI:59789"/>
        <dbReference type="ChEBI" id="CHEBI:74508"/>
        <dbReference type="ChEBI" id="CHEBI:74511"/>
        <dbReference type="EC" id="2.1.1.207"/>
    </reaction>
</comment>
<sequence>MPLALALYEPDIAQNAGTLARASACLGVGLHIIEPAGFPVGDAGFRRAGMDYLDRAAITRHASFAAFEAWRREEGRRLVLCTTRGASPYTRFAFAPEDILLLGRESAGVPEAVHGSADARIVIPLAEGTRSLNVALAGAMILGEALRQTGGFA</sequence>
<keyword evidence="2 6" id="KW-0489">Methyltransferase</keyword>
<keyword evidence="5 6" id="KW-0819">tRNA processing</keyword>
<dbReference type="InterPro" id="IPR001537">
    <property type="entry name" value="SpoU_MeTrfase"/>
</dbReference>
<dbReference type="GO" id="GO:0005737">
    <property type="term" value="C:cytoplasm"/>
    <property type="evidence" value="ECO:0007669"/>
    <property type="project" value="UniProtKB-SubCell"/>
</dbReference>
<evidence type="ECO:0000256" key="2">
    <source>
        <dbReference type="ARBA" id="ARBA00022603"/>
    </source>
</evidence>
<dbReference type="CDD" id="cd18094">
    <property type="entry name" value="SpoU-like_TrmL"/>
    <property type="match status" value="1"/>
</dbReference>
<dbReference type="GO" id="GO:0141098">
    <property type="term" value="F:tRNA (cytidine(34)-2'-O)-methyltransferase activity"/>
    <property type="evidence" value="ECO:0007669"/>
    <property type="project" value="RHEA"/>
</dbReference>
<comment type="caution">
    <text evidence="6">Lacks conserved residue(s) required for the propagation of feature annotation.</text>
</comment>
<dbReference type="HAMAP" id="MF_01885">
    <property type="entry name" value="tRNA_methyltr_TrmL"/>
    <property type="match status" value="1"/>
</dbReference>
<evidence type="ECO:0000256" key="1">
    <source>
        <dbReference type="ARBA" id="ARBA00022490"/>
    </source>
</evidence>
<dbReference type="EC" id="2.1.1.207" evidence="6"/>
<dbReference type="Proteomes" id="UP000433050">
    <property type="component" value="Unassembled WGS sequence"/>
</dbReference>
<evidence type="ECO:0000313" key="9">
    <source>
        <dbReference type="EMBL" id="CAA0095688.1"/>
    </source>
</evidence>
<comment type="similarity">
    <text evidence="6">Belongs to the class IV-like SAM-binding methyltransferase superfamily. RNA methyltransferase TrmH family. TrmL subfamily.</text>
</comment>
<dbReference type="Gene3D" id="3.40.1280.10">
    <property type="match status" value="1"/>
</dbReference>
<dbReference type="PIRSF" id="PIRSF029256">
    <property type="entry name" value="SpoU_TrmH_prd"/>
    <property type="match status" value="1"/>
</dbReference>
<keyword evidence="1 6" id="KW-0963">Cytoplasm</keyword>
<dbReference type="GO" id="GO:0141102">
    <property type="term" value="F:tRNA (5-carboxymethylaminomethyluridine(34)-2'-O)-methyltransferase activity"/>
    <property type="evidence" value="ECO:0007669"/>
    <property type="project" value="RHEA"/>
</dbReference>
<comment type="subunit">
    <text evidence="6">Homodimer.</text>
</comment>
<dbReference type="Pfam" id="PF00588">
    <property type="entry name" value="SpoU_methylase"/>
    <property type="match status" value="1"/>
</dbReference>
<evidence type="ECO:0000256" key="7">
    <source>
        <dbReference type="PIRSR" id="PIRSR029256-1"/>
    </source>
</evidence>
<feature type="binding site" evidence="6 7">
    <location>
        <position position="123"/>
    </location>
    <ligand>
        <name>S-adenosyl-L-methionine</name>
        <dbReference type="ChEBI" id="CHEBI:59789"/>
    </ligand>
</feature>
<proteinExistence type="inferred from homology"/>
<comment type="subcellular location">
    <subcellularLocation>
        <location evidence="6">Cytoplasm</location>
    </subcellularLocation>
</comment>
<comment type="function">
    <text evidence="6">Methylates the ribose at the nucleotide 34 wobble position in the two leucyl isoacceptors tRNA(Leu)(CmAA) and tRNA(Leu)(cmnm5UmAA). Catalyzes the methyl transfer from S-adenosyl-L-methionine to the 2'-OH of the wobble nucleotide.</text>
</comment>
<evidence type="ECO:0000259" key="8">
    <source>
        <dbReference type="Pfam" id="PF00588"/>
    </source>
</evidence>
<name>A0A5S9NY39_9HYPH</name>
<dbReference type="AlphaFoldDB" id="A0A5S9NY39"/>
<keyword evidence="4 6" id="KW-0949">S-adenosyl-L-methionine</keyword>
<dbReference type="InterPro" id="IPR016914">
    <property type="entry name" value="TrmL"/>
</dbReference>
<evidence type="ECO:0000313" key="10">
    <source>
        <dbReference type="Proteomes" id="UP000433050"/>
    </source>
</evidence>
<dbReference type="PANTHER" id="PTHR42971">
    <property type="entry name" value="TRNA (CYTIDINE(34)-2'-O)-METHYLTRANSFERASE"/>
    <property type="match status" value="1"/>
</dbReference>
<evidence type="ECO:0000256" key="3">
    <source>
        <dbReference type="ARBA" id="ARBA00022679"/>
    </source>
</evidence>
<keyword evidence="10" id="KW-1185">Reference proteome</keyword>
<dbReference type="PANTHER" id="PTHR42971:SF1">
    <property type="entry name" value="TRNA (CYTIDINE(34)-2'-O)-METHYLTRANSFERASE"/>
    <property type="match status" value="1"/>
</dbReference>
<comment type="catalytic activity">
    <reaction evidence="6">
        <text>cytidine(34) in tRNA + S-adenosyl-L-methionine = 2'-O-methylcytidine(34) in tRNA + S-adenosyl-L-homocysteine + H(+)</text>
        <dbReference type="Rhea" id="RHEA:43084"/>
        <dbReference type="Rhea" id="RHEA-COMP:10331"/>
        <dbReference type="Rhea" id="RHEA-COMP:10332"/>
        <dbReference type="ChEBI" id="CHEBI:15378"/>
        <dbReference type="ChEBI" id="CHEBI:57856"/>
        <dbReference type="ChEBI" id="CHEBI:59789"/>
        <dbReference type="ChEBI" id="CHEBI:74495"/>
        <dbReference type="ChEBI" id="CHEBI:82748"/>
        <dbReference type="EC" id="2.1.1.207"/>
    </reaction>
</comment>
<feature type="domain" description="tRNA/rRNA methyltransferase SpoU type" evidence="8">
    <location>
        <begin position="3"/>
        <end position="142"/>
    </location>
</feature>
<dbReference type="InterPro" id="IPR029026">
    <property type="entry name" value="tRNA_m1G_MTases_N"/>
</dbReference>
<gene>
    <name evidence="6 9" type="primary">trmL</name>
    <name evidence="9" type="ORF">STARVERO_01910</name>
</gene>
<dbReference type="GO" id="GO:0003723">
    <property type="term" value="F:RNA binding"/>
    <property type="evidence" value="ECO:0007669"/>
    <property type="project" value="InterPro"/>
</dbReference>
<protein>
    <recommendedName>
        <fullName evidence="6">tRNA (cytidine(34)-2'-O)-methyltransferase</fullName>
        <ecNumber evidence="6">2.1.1.207</ecNumber>
    </recommendedName>
    <alternativeName>
        <fullName evidence="6">tRNA (cytidine/uridine-2'-O-)-methyltransferase TrmL</fullName>
    </alternativeName>
</protein>
<organism evidence="9 10">
    <name type="scientific">Starkeya nomas</name>
    <dbReference type="NCBI Taxonomy" id="2666134"/>
    <lineage>
        <taxon>Bacteria</taxon>
        <taxon>Pseudomonadati</taxon>
        <taxon>Pseudomonadota</taxon>
        <taxon>Alphaproteobacteria</taxon>
        <taxon>Hyphomicrobiales</taxon>
        <taxon>Xanthobacteraceae</taxon>
        <taxon>Starkeya</taxon>
    </lineage>
</organism>
<evidence type="ECO:0000256" key="5">
    <source>
        <dbReference type="ARBA" id="ARBA00022694"/>
    </source>
</evidence>
<dbReference type="RefSeq" id="WP_159598667.1">
    <property type="nucleotide sequence ID" value="NZ_CACSAS010000001.1"/>
</dbReference>
<evidence type="ECO:0000256" key="4">
    <source>
        <dbReference type="ARBA" id="ARBA00022691"/>
    </source>
</evidence>
<feature type="binding site" evidence="6 7">
    <location>
        <position position="131"/>
    </location>
    <ligand>
        <name>S-adenosyl-L-methionine</name>
        <dbReference type="ChEBI" id="CHEBI:59789"/>
    </ligand>
</feature>
<dbReference type="EMBL" id="CACSAS010000001">
    <property type="protein sequence ID" value="CAA0095688.1"/>
    <property type="molecule type" value="Genomic_DNA"/>
</dbReference>
<dbReference type="InterPro" id="IPR029028">
    <property type="entry name" value="Alpha/beta_knot_MTases"/>
</dbReference>
<dbReference type="SUPFAM" id="SSF75217">
    <property type="entry name" value="alpha/beta knot"/>
    <property type="match status" value="1"/>
</dbReference>
<dbReference type="GO" id="GO:0002130">
    <property type="term" value="P:wobble position ribose methylation"/>
    <property type="evidence" value="ECO:0007669"/>
    <property type="project" value="TreeGrafter"/>
</dbReference>
<feature type="binding site" evidence="6 7">
    <location>
        <position position="103"/>
    </location>
    <ligand>
        <name>S-adenosyl-L-methionine</name>
        <dbReference type="ChEBI" id="CHEBI:59789"/>
    </ligand>
</feature>
<evidence type="ECO:0000256" key="6">
    <source>
        <dbReference type="HAMAP-Rule" id="MF_01885"/>
    </source>
</evidence>
<reference evidence="9 10" key="1">
    <citation type="submission" date="2019-12" db="EMBL/GenBank/DDBJ databases">
        <authorList>
            <person name="Reyes-Prieto M."/>
        </authorList>
    </citation>
    <scope>NUCLEOTIDE SEQUENCE [LARGE SCALE GENOMIC DNA]</scope>
    <source>
        <strain evidence="9">HF14-78462</strain>
    </source>
</reference>